<protein>
    <submittedName>
        <fullName evidence="1">Uncharacterized protein</fullName>
    </submittedName>
</protein>
<accession>A0A815KS50</accession>
<name>A0A815KS50_ADIRI</name>
<sequence length="189" mass="22483">MITQYKNLQRQFECYADRLRFIAEQHIDDCVYLLRGCDNGESFRYYVMVPIRSDEVSYDKNSDLMYENDDIRLCTMQRAIPKQRLGITLAYHKQRRVHYLRLTDRSLSSLVYRACLKDYDRIVSLNEIITENDAPDEFKRRFCLDENHSVQLLVCNPATYKRYKSNSEALHNDLPTVQQLVPSLCYDDI</sequence>
<dbReference type="EMBL" id="CAJNOJ010000320">
    <property type="protein sequence ID" value="CAF1396945.1"/>
    <property type="molecule type" value="Genomic_DNA"/>
</dbReference>
<gene>
    <name evidence="1" type="ORF">EDS130_LOCUS35792</name>
</gene>
<evidence type="ECO:0000313" key="1">
    <source>
        <dbReference type="EMBL" id="CAF1396945.1"/>
    </source>
</evidence>
<dbReference type="OrthoDB" id="10070144at2759"/>
<organism evidence="1 2">
    <name type="scientific">Adineta ricciae</name>
    <name type="common">Rotifer</name>
    <dbReference type="NCBI Taxonomy" id="249248"/>
    <lineage>
        <taxon>Eukaryota</taxon>
        <taxon>Metazoa</taxon>
        <taxon>Spiralia</taxon>
        <taxon>Gnathifera</taxon>
        <taxon>Rotifera</taxon>
        <taxon>Eurotatoria</taxon>
        <taxon>Bdelloidea</taxon>
        <taxon>Adinetida</taxon>
        <taxon>Adinetidae</taxon>
        <taxon>Adineta</taxon>
    </lineage>
</organism>
<dbReference type="Proteomes" id="UP000663852">
    <property type="component" value="Unassembled WGS sequence"/>
</dbReference>
<comment type="caution">
    <text evidence="1">The sequence shown here is derived from an EMBL/GenBank/DDBJ whole genome shotgun (WGS) entry which is preliminary data.</text>
</comment>
<proteinExistence type="predicted"/>
<dbReference type="AlphaFoldDB" id="A0A815KS50"/>
<dbReference type="InterPro" id="IPR036034">
    <property type="entry name" value="PDZ_sf"/>
</dbReference>
<dbReference type="Gene3D" id="2.30.42.10">
    <property type="match status" value="1"/>
</dbReference>
<reference evidence="1" key="1">
    <citation type="submission" date="2021-02" db="EMBL/GenBank/DDBJ databases">
        <authorList>
            <person name="Nowell W R."/>
        </authorList>
    </citation>
    <scope>NUCLEOTIDE SEQUENCE</scope>
</reference>
<evidence type="ECO:0000313" key="2">
    <source>
        <dbReference type="Proteomes" id="UP000663852"/>
    </source>
</evidence>